<keyword evidence="11" id="KW-0472">Membrane</keyword>
<dbReference type="PROSITE" id="PS50109">
    <property type="entry name" value="HIS_KIN"/>
    <property type="match status" value="1"/>
</dbReference>
<dbReference type="SMART" id="SM00304">
    <property type="entry name" value="HAMP"/>
    <property type="match status" value="1"/>
</dbReference>
<dbReference type="InterPro" id="IPR036097">
    <property type="entry name" value="HisK_dim/P_sf"/>
</dbReference>
<dbReference type="SUPFAM" id="SSF158472">
    <property type="entry name" value="HAMP domain-like"/>
    <property type="match status" value="1"/>
</dbReference>
<feature type="compositionally biased region" description="Pro residues" evidence="10">
    <location>
        <begin position="148"/>
        <end position="160"/>
    </location>
</feature>
<dbReference type="Pfam" id="PF02518">
    <property type="entry name" value="HATPase_c"/>
    <property type="match status" value="1"/>
</dbReference>
<dbReference type="PANTHER" id="PTHR43711">
    <property type="entry name" value="TWO-COMPONENT HISTIDINE KINASE"/>
    <property type="match status" value="1"/>
</dbReference>
<dbReference type="InterPro" id="IPR004358">
    <property type="entry name" value="Sig_transdc_His_kin-like_C"/>
</dbReference>
<dbReference type="InterPro" id="IPR003661">
    <property type="entry name" value="HisK_dim/P_dom"/>
</dbReference>
<feature type="transmembrane region" description="Helical" evidence="11">
    <location>
        <begin position="302"/>
        <end position="323"/>
    </location>
</feature>
<dbReference type="SMART" id="SM00388">
    <property type="entry name" value="HisKA"/>
    <property type="match status" value="1"/>
</dbReference>
<evidence type="ECO:0000256" key="5">
    <source>
        <dbReference type="ARBA" id="ARBA00022679"/>
    </source>
</evidence>
<name>A0ABS5ACT1_9PSEU</name>
<organism evidence="14 15">
    <name type="scientific">Crossiella equi</name>
    <dbReference type="NCBI Taxonomy" id="130796"/>
    <lineage>
        <taxon>Bacteria</taxon>
        <taxon>Bacillati</taxon>
        <taxon>Actinomycetota</taxon>
        <taxon>Actinomycetes</taxon>
        <taxon>Pseudonocardiales</taxon>
        <taxon>Pseudonocardiaceae</taxon>
        <taxon>Crossiella</taxon>
    </lineage>
</organism>
<dbReference type="SUPFAM" id="SSF55874">
    <property type="entry name" value="ATPase domain of HSP90 chaperone/DNA topoisomerase II/histidine kinase"/>
    <property type="match status" value="1"/>
</dbReference>
<evidence type="ECO:0000256" key="2">
    <source>
        <dbReference type="ARBA" id="ARBA00004236"/>
    </source>
</evidence>
<dbReference type="PROSITE" id="PS50885">
    <property type="entry name" value="HAMP"/>
    <property type="match status" value="1"/>
</dbReference>
<keyword evidence="8 11" id="KW-1133">Transmembrane helix</keyword>
<gene>
    <name evidence="14" type="ORF">JOF53_003246</name>
</gene>
<dbReference type="CDD" id="cd06225">
    <property type="entry name" value="HAMP"/>
    <property type="match status" value="1"/>
</dbReference>
<evidence type="ECO:0000259" key="13">
    <source>
        <dbReference type="PROSITE" id="PS50885"/>
    </source>
</evidence>
<keyword evidence="6 11" id="KW-0812">Transmembrane</keyword>
<evidence type="ECO:0000256" key="3">
    <source>
        <dbReference type="ARBA" id="ARBA00012438"/>
    </source>
</evidence>
<comment type="subcellular location">
    <subcellularLocation>
        <location evidence="2">Cell membrane</location>
    </subcellularLocation>
</comment>
<evidence type="ECO:0000256" key="4">
    <source>
        <dbReference type="ARBA" id="ARBA00022553"/>
    </source>
</evidence>
<dbReference type="EMBL" id="JAGIOO010000001">
    <property type="protein sequence ID" value="MBP2474374.1"/>
    <property type="molecule type" value="Genomic_DNA"/>
</dbReference>
<evidence type="ECO:0000256" key="8">
    <source>
        <dbReference type="ARBA" id="ARBA00022989"/>
    </source>
</evidence>
<dbReference type="GO" id="GO:0004673">
    <property type="term" value="F:protein histidine kinase activity"/>
    <property type="evidence" value="ECO:0007669"/>
    <property type="project" value="UniProtKB-EC"/>
</dbReference>
<evidence type="ECO:0000256" key="1">
    <source>
        <dbReference type="ARBA" id="ARBA00000085"/>
    </source>
</evidence>
<accession>A0ABS5ACT1</accession>
<evidence type="ECO:0000256" key="6">
    <source>
        <dbReference type="ARBA" id="ARBA00022692"/>
    </source>
</evidence>
<dbReference type="Gene3D" id="1.10.287.130">
    <property type="match status" value="1"/>
</dbReference>
<dbReference type="Pfam" id="PF00672">
    <property type="entry name" value="HAMP"/>
    <property type="match status" value="1"/>
</dbReference>
<comment type="caution">
    <text evidence="14">The sequence shown here is derived from an EMBL/GenBank/DDBJ whole genome shotgun (WGS) entry which is preliminary data.</text>
</comment>
<evidence type="ECO:0000313" key="14">
    <source>
        <dbReference type="EMBL" id="MBP2474374.1"/>
    </source>
</evidence>
<feature type="domain" description="HAMP" evidence="13">
    <location>
        <begin position="325"/>
        <end position="377"/>
    </location>
</feature>
<dbReference type="PRINTS" id="PR00344">
    <property type="entry name" value="BCTRLSENSOR"/>
</dbReference>
<dbReference type="InterPro" id="IPR003594">
    <property type="entry name" value="HATPase_dom"/>
</dbReference>
<proteinExistence type="predicted"/>
<dbReference type="PANTHER" id="PTHR43711:SF1">
    <property type="entry name" value="HISTIDINE KINASE 1"/>
    <property type="match status" value="1"/>
</dbReference>
<dbReference type="SMART" id="SM00387">
    <property type="entry name" value="HATPase_c"/>
    <property type="match status" value="1"/>
</dbReference>
<keyword evidence="7 14" id="KW-0418">Kinase</keyword>
<keyword evidence="4" id="KW-0597">Phosphoprotein</keyword>
<dbReference type="Gene3D" id="1.10.8.500">
    <property type="entry name" value="HAMP domain in histidine kinase"/>
    <property type="match status" value="1"/>
</dbReference>
<dbReference type="Pfam" id="PF00512">
    <property type="entry name" value="HisKA"/>
    <property type="match status" value="1"/>
</dbReference>
<dbReference type="CDD" id="cd00075">
    <property type="entry name" value="HATPase"/>
    <property type="match status" value="1"/>
</dbReference>
<evidence type="ECO:0000313" key="15">
    <source>
        <dbReference type="Proteomes" id="UP001519363"/>
    </source>
</evidence>
<evidence type="ECO:0000256" key="10">
    <source>
        <dbReference type="SAM" id="MobiDB-lite"/>
    </source>
</evidence>
<feature type="domain" description="Histidine kinase" evidence="12">
    <location>
        <begin position="385"/>
        <end position="598"/>
    </location>
</feature>
<keyword evidence="15" id="KW-1185">Reference proteome</keyword>
<evidence type="ECO:0000256" key="11">
    <source>
        <dbReference type="SAM" id="Phobius"/>
    </source>
</evidence>
<reference evidence="14 15" key="1">
    <citation type="submission" date="2021-03" db="EMBL/GenBank/DDBJ databases">
        <title>Sequencing the genomes of 1000 actinobacteria strains.</title>
        <authorList>
            <person name="Klenk H.-P."/>
        </authorList>
    </citation>
    <scope>NUCLEOTIDE SEQUENCE [LARGE SCALE GENOMIC DNA]</scope>
    <source>
        <strain evidence="14 15">DSM 44580</strain>
    </source>
</reference>
<dbReference type="InterPro" id="IPR005467">
    <property type="entry name" value="His_kinase_dom"/>
</dbReference>
<dbReference type="Proteomes" id="UP001519363">
    <property type="component" value="Unassembled WGS sequence"/>
</dbReference>
<keyword evidence="9" id="KW-0902">Two-component regulatory system</keyword>
<dbReference type="Gene3D" id="3.30.565.10">
    <property type="entry name" value="Histidine kinase-like ATPase, C-terminal domain"/>
    <property type="match status" value="1"/>
</dbReference>
<dbReference type="InterPro" id="IPR050736">
    <property type="entry name" value="Sensor_HK_Regulatory"/>
</dbReference>
<protein>
    <recommendedName>
        <fullName evidence="3">histidine kinase</fullName>
        <ecNumber evidence="3">2.7.13.3</ecNumber>
    </recommendedName>
</protein>
<dbReference type="InterPro" id="IPR003660">
    <property type="entry name" value="HAMP_dom"/>
</dbReference>
<dbReference type="RefSeq" id="WP_209707060.1">
    <property type="nucleotide sequence ID" value="NZ_JAGIOO010000001.1"/>
</dbReference>
<keyword evidence="5 14" id="KW-0808">Transferase</keyword>
<feature type="region of interest" description="Disordered" evidence="10">
    <location>
        <begin position="139"/>
        <end position="160"/>
    </location>
</feature>
<evidence type="ECO:0000259" key="12">
    <source>
        <dbReference type="PROSITE" id="PS50109"/>
    </source>
</evidence>
<sequence>MRARWHTSLRLRLLLLTAVVAVAAAGVTAWLTVYQADQQAVSEAKIRDETVRTIQEELVAYGALHGGSWDGVTGMVRALRDRTGQRIQLGTMYGKVVADSDTLDGGSPRPVGRETPVLIDPVPTPAASVRDFRMLGYGTTAPPTTTAPVPPVSTTPNPPPNIPPGVIIERLKTGAILGHNGDNFTARLFNYRLDAQTASCLNSRGFLVEQQARPDGVPWINLTGEQADGPRNKALAECRAYNRLDSAGIGALLKCLDLPKPDADRETCVRKAFRESVQEIMPEPLVLHLGVGSTPAPRGVPLLPALLAAAGVALVAVLGMWLVSRRVLRPVGALTAASTRLGAGDLRERVPVRGRDEIAHLAGAFNRMAEKLQRSEERQRRMIADIAHELRTPLANIRGYLEALRDGVLPPDPELFASLHEEAVLQQRLIEDIQTLALADAGSLAYERLPVDLAEVVEATRTGQAAVASAAGVTVVTSVADPVPVVVGDEKRLRQVLGNLVGNAIRHTPEGGVVTIAARAGDGQAVVTVSDTGHGIREEDLPFVFDRFWRADDARARTTGGSGLGLSIAREIVLAHGGTITADSPDGAVFTVRLPVQD</sequence>
<dbReference type="EC" id="2.7.13.3" evidence="3"/>
<dbReference type="CDD" id="cd00082">
    <property type="entry name" value="HisKA"/>
    <property type="match status" value="1"/>
</dbReference>
<dbReference type="InterPro" id="IPR036890">
    <property type="entry name" value="HATPase_C_sf"/>
</dbReference>
<dbReference type="SUPFAM" id="SSF47384">
    <property type="entry name" value="Homodimeric domain of signal transducing histidine kinase"/>
    <property type="match status" value="1"/>
</dbReference>
<evidence type="ECO:0000256" key="7">
    <source>
        <dbReference type="ARBA" id="ARBA00022777"/>
    </source>
</evidence>
<comment type="catalytic activity">
    <reaction evidence="1">
        <text>ATP + protein L-histidine = ADP + protein N-phospho-L-histidine.</text>
        <dbReference type="EC" id="2.7.13.3"/>
    </reaction>
</comment>
<evidence type="ECO:0000256" key="9">
    <source>
        <dbReference type="ARBA" id="ARBA00023012"/>
    </source>
</evidence>